<gene>
    <name evidence="9" type="ORF">CATMQ487_17870</name>
</gene>
<dbReference type="PROSITE" id="PS50110">
    <property type="entry name" value="RESPONSE_REGULATORY"/>
    <property type="match status" value="1"/>
</dbReference>
<dbReference type="PRINTS" id="PR00344">
    <property type="entry name" value="BCTRLSENSOR"/>
</dbReference>
<dbReference type="Gene3D" id="3.40.50.2300">
    <property type="match status" value="1"/>
</dbReference>
<dbReference type="Gene3D" id="3.30.450.20">
    <property type="entry name" value="PAS domain"/>
    <property type="match status" value="2"/>
</dbReference>
<feature type="domain" description="Response regulatory" evidence="7">
    <location>
        <begin position="553"/>
        <end position="663"/>
    </location>
</feature>
<dbReference type="InterPro" id="IPR000700">
    <property type="entry name" value="PAS-assoc_C"/>
</dbReference>
<evidence type="ECO:0000256" key="1">
    <source>
        <dbReference type="ARBA" id="ARBA00000085"/>
    </source>
</evidence>
<dbReference type="Pfam" id="PF08448">
    <property type="entry name" value="PAS_4"/>
    <property type="match status" value="1"/>
</dbReference>
<keyword evidence="3 4" id="KW-0597">Phosphoprotein</keyword>
<dbReference type="SMART" id="SM00448">
    <property type="entry name" value="REC"/>
    <property type="match status" value="1"/>
</dbReference>
<dbReference type="Pfam" id="PF02518">
    <property type="entry name" value="HATPase_c"/>
    <property type="match status" value="1"/>
</dbReference>
<dbReference type="SMART" id="SM00387">
    <property type="entry name" value="HATPase_c"/>
    <property type="match status" value="1"/>
</dbReference>
<sequence length="665" mass="72020">MPDDRPPPSPPSPPLAQSSGLSDLSPRHGGLQAALDLIDQGFTLIDGDLRMVAWNQTFLRLLDFPDELAWVGAPFEGFMRYNAQRGEYGPGDPDLQVRERMLAASRFTAHTLERTRPDGTVLLVRGVPVPGHGFVTLYSDITAQRAAERQIQQHAAVLEQRVAERTAELRRSEAQMRLITDSIPALVAYFDRHRNYRYINRGYKAWFGLDPDHPERVSAKAYLGAATYAGIRPNVARALAGEPVTYEYEVDIVGGTRLIARTTLIPEVDVDGQVAGCFELTFDITEQKRSQAMLVQAQKMEALGQLTGGLAHDFNNILTVVIGNLEGLRRARPDDPAMAESIEPALLAAHRGADLIRRLMSFSRQQPLAAKATDVGRLLDEVARLVRRTLPEDRQLDLRPCTVSVWAWADAHQLQNSLLNLIFNARDATAAGGRIALGLEVHDVAATAATELGLRPGPHVRLVVSDNGCGMDRATQERVFEPFFTTKPPGHGTGLGLAMVYGFITQSAGAIRIDSAPGAGTTVSLWLPACEAPLEDVDVESPASPAPAGSRGLALLVEDDAAVRQVVRRDLLALGFAVLEAENGPEALEILDCTPAITLVLTDGVMPGGVDGRQVAAHARRQRVPQVLLMSGYAPGASPDEGQPILPKPFTREQLAARLESGDGR</sequence>
<dbReference type="InterPro" id="IPR011006">
    <property type="entry name" value="CheY-like_superfamily"/>
</dbReference>
<dbReference type="InterPro" id="IPR000014">
    <property type="entry name" value="PAS"/>
</dbReference>
<dbReference type="InterPro" id="IPR013656">
    <property type="entry name" value="PAS_4"/>
</dbReference>
<proteinExistence type="predicted"/>
<evidence type="ECO:0000256" key="2">
    <source>
        <dbReference type="ARBA" id="ARBA00012438"/>
    </source>
</evidence>
<dbReference type="SUPFAM" id="SSF55785">
    <property type="entry name" value="PYP-like sensor domain (PAS domain)"/>
    <property type="match status" value="2"/>
</dbReference>
<dbReference type="Pfam" id="PF00512">
    <property type="entry name" value="HisKA"/>
    <property type="match status" value="1"/>
</dbReference>
<dbReference type="PROSITE" id="PS50113">
    <property type="entry name" value="PAC"/>
    <property type="match status" value="1"/>
</dbReference>
<keyword evidence="10" id="KW-1185">Reference proteome</keyword>
<organism evidence="9 10">
    <name type="scientific">Sphaerotilus microaerophilus</name>
    <dbReference type="NCBI Taxonomy" id="2914710"/>
    <lineage>
        <taxon>Bacteria</taxon>
        <taxon>Pseudomonadati</taxon>
        <taxon>Pseudomonadota</taxon>
        <taxon>Betaproteobacteria</taxon>
        <taxon>Burkholderiales</taxon>
        <taxon>Sphaerotilaceae</taxon>
        <taxon>Sphaerotilus</taxon>
    </lineage>
</organism>
<dbReference type="SUPFAM" id="SSF52172">
    <property type="entry name" value="CheY-like"/>
    <property type="match status" value="1"/>
</dbReference>
<evidence type="ECO:0000313" key="9">
    <source>
        <dbReference type="EMBL" id="BDI04817.1"/>
    </source>
</evidence>
<comment type="catalytic activity">
    <reaction evidence="1">
        <text>ATP + protein L-histidine = ADP + protein N-phospho-L-histidine.</text>
        <dbReference type="EC" id="2.7.13.3"/>
    </reaction>
</comment>
<evidence type="ECO:0000256" key="3">
    <source>
        <dbReference type="ARBA" id="ARBA00022553"/>
    </source>
</evidence>
<dbReference type="PANTHER" id="PTHR43065">
    <property type="entry name" value="SENSOR HISTIDINE KINASE"/>
    <property type="match status" value="1"/>
</dbReference>
<dbReference type="SUPFAM" id="SSF55874">
    <property type="entry name" value="ATPase domain of HSP90 chaperone/DNA topoisomerase II/histidine kinase"/>
    <property type="match status" value="1"/>
</dbReference>
<dbReference type="InterPro" id="IPR035965">
    <property type="entry name" value="PAS-like_dom_sf"/>
</dbReference>
<dbReference type="Pfam" id="PF00072">
    <property type="entry name" value="Response_reg"/>
    <property type="match status" value="1"/>
</dbReference>
<name>A0ABN6PKV7_9BURK</name>
<dbReference type="InterPro" id="IPR003594">
    <property type="entry name" value="HATPase_dom"/>
</dbReference>
<dbReference type="GO" id="GO:0016301">
    <property type="term" value="F:kinase activity"/>
    <property type="evidence" value="ECO:0007669"/>
    <property type="project" value="UniProtKB-KW"/>
</dbReference>
<evidence type="ECO:0000259" key="8">
    <source>
        <dbReference type="PROSITE" id="PS50113"/>
    </source>
</evidence>
<dbReference type="Gene3D" id="3.30.565.10">
    <property type="entry name" value="Histidine kinase-like ATPase, C-terminal domain"/>
    <property type="match status" value="1"/>
</dbReference>
<dbReference type="CDD" id="cd00082">
    <property type="entry name" value="HisKA"/>
    <property type="match status" value="1"/>
</dbReference>
<dbReference type="InterPro" id="IPR036890">
    <property type="entry name" value="HATPase_C_sf"/>
</dbReference>
<dbReference type="Pfam" id="PF12860">
    <property type="entry name" value="PAS_7"/>
    <property type="match status" value="1"/>
</dbReference>
<dbReference type="InterPro" id="IPR036097">
    <property type="entry name" value="HisK_dim/P_sf"/>
</dbReference>
<dbReference type="PROSITE" id="PS50109">
    <property type="entry name" value="HIS_KIN"/>
    <property type="match status" value="1"/>
</dbReference>
<dbReference type="EC" id="2.7.13.3" evidence="2"/>
<keyword evidence="9" id="KW-0808">Transferase</keyword>
<feature type="domain" description="PAC" evidence="8">
    <location>
        <begin position="244"/>
        <end position="296"/>
    </location>
</feature>
<dbReference type="NCBIfam" id="TIGR00229">
    <property type="entry name" value="sensory_box"/>
    <property type="match status" value="1"/>
</dbReference>
<evidence type="ECO:0000313" key="10">
    <source>
        <dbReference type="Proteomes" id="UP001057498"/>
    </source>
</evidence>
<dbReference type="RefSeq" id="WP_251972908.1">
    <property type="nucleotide sequence ID" value="NZ_AP025730.1"/>
</dbReference>
<dbReference type="InterPro" id="IPR004358">
    <property type="entry name" value="Sig_transdc_His_kin-like_C"/>
</dbReference>
<dbReference type="InterPro" id="IPR005467">
    <property type="entry name" value="His_kinase_dom"/>
</dbReference>
<protein>
    <recommendedName>
        <fullName evidence="2">histidine kinase</fullName>
        <ecNumber evidence="2">2.7.13.3</ecNumber>
    </recommendedName>
</protein>
<dbReference type="InterPro" id="IPR001789">
    <property type="entry name" value="Sig_transdc_resp-reg_receiver"/>
</dbReference>
<keyword evidence="9" id="KW-0418">Kinase</keyword>
<dbReference type="SMART" id="SM00388">
    <property type="entry name" value="HisKA"/>
    <property type="match status" value="1"/>
</dbReference>
<accession>A0ABN6PKV7</accession>
<feature type="domain" description="Histidine kinase" evidence="6">
    <location>
        <begin position="309"/>
        <end position="531"/>
    </location>
</feature>
<dbReference type="PANTHER" id="PTHR43065:SF42">
    <property type="entry name" value="TWO-COMPONENT SENSOR PPRA"/>
    <property type="match status" value="1"/>
</dbReference>
<dbReference type="EMBL" id="AP025730">
    <property type="protein sequence ID" value="BDI04817.1"/>
    <property type="molecule type" value="Genomic_DNA"/>
</dbReference>
<evidence type="ECO:0000256" key="5">
    <source>
        <dbReference type="SAM" id="MobiDB-lite"/>
    </source>
</evidence>
<dbReference type="SUPFAM" id="SSF47384">
    <property type="entry name" value="Homodimeric domain of signal transducing histidine kinase"/>
    <property type="match status" value="1"/>
</dbReference>
<dbReference type="Gene3D" id="1.10.287.130">
    <property type="match status" value="1"/>
</dbReference>
<dbReference type="Proteomes" id="UP001057498">
    <property type="component" value="Chromosome"/>
</dbReference>
<evidence type="ECO:0000259" key="7">
    <source>
        <dbReference type="PROSITE" id="PS50110"/>
    </source>
</evidence>
<dbReference type="InterPro" id="IPR003661">
    <property type="entry name" value="HisK_dim/P_dom"/>
</dbReference>
<feature type="region of interest" description="Disordered" evidence="5">
    <location>
        <begin position="1"/>
        <end position="26"/>
    </location>
</feature>
<evidence type="ECO:0000259" key="6">
    <source>
        <dbReference type="PROSITE" id="PS50109"/>
    </source>
</evidence>
<reference evidence="9" key="1">
    <citation type="submission" date="2022-04" db="EMBL/GenBank/DDBJ databases">
        <title>Whole genome sequence of Sphaerotilus sp. FB-5.</title>
        <authorList>
            <person name="Takeda M."/>
            <person name="Narihara S."/>
            <person name="Akimoto M."/>
            <person name="Akimoto R."/>
            <person name="Nishiyashiki S."/>
            <person name="Murakami T."/>
        </authorList>
    </citation>
    <scope>NUCLEOTIDE SEQUENCE</scope>
    <source>
        <strain evidence="9">FB-5</strain>
    </source>
</reference>
<evidence type="ECO:0000256" key="4">
    <source>
        <dbReference type="PROSITE-ProRule" id="PRU00169"/>
    </source>
</evidence>
<feature type="modified residue" description="4-aspartylphosphate" evidence="4">
    <location>
        <position position="603"/>
    </location>
</feature>